<name>U6MAE8_EIMMA</name>
<protein>
    <submittedName>
        <fullName evidence="2">Uncharacterized protein</fullName>
    </submittedName>
</protein>
<dbReference type="OMA" id="LYMSAHA"/>
<accession>U6MAE8</accession>
<feature type="compositionally biased region" description="Low complexity" evidence="1">
    <location>
        <begin position="22"/>
        <end position="33"/>
    </location>
</feature>
<dbReference type="GO" id="GO:0003713">
    <property type="term" value="F:transcription coactivator activity"/>
    <property type="evidence" value="ECO:0007669"/>
    <property type="project" value="TreeGrafter"/>
</dbReference>
<dbReference type="GO" id="GO:0016592">
    <property type="term" value="C:mediator complex"/>
    <property type="evidence" value="ECO:0007669"/>
    <property type="project" value="TreeGrafter"/>
</dbReference>
<dbReference type="GO" id="GO:0045944">
    <property type="term" value="P:positive regulation of transcription by RNA polymerase II"/>
    <property type="evidence" value="ECO:0007669"/>
    <property type="project" value="TreeGrafter"/>
</dbReference>
<reference evidence="2" key="2">
    <citation type="submission" date="2013-10" db="EMBL/GenBank/DDBJ databases">
        <authorList>
            <person name="Aslett M."/>
        </authorList>
    </citation>
    <scope>NUCLEOTIDE SEQUENCE [LARGE SCALE GENOMIC DNA]</scope>
    <source>
        <strain evidence="2">Weybridge</strain>
    </source>
</reference>
<dbReference type="PANTHER" id="PTHR46007">
    <property type="entry name" value="MEDIATOR OF RNA POLYMERASE II TRANSCRIPTION SUBUNIT 12"/>
    <property type="match status" value="1"/>
</dbReference>
<keyword evidence="3" id="KW-1185">Reference proteome</keyword>
<feature type="compositionally biased region" description="Polar residues" evidence="1">
    <location>
        <begin position="55"/>
        <end position="65"/>
    </location>
</feature>
<proteinExistence type="predicted"/>
<feature type="region of interest" description="Disordered" evidence="1">
    <location>
        <begin position="1"/>
        <end position="155"/>
    </location>
</feature>
<dbReference type="EMBL" id="HG720448">
    <property type="protein sequence ID" value="CDJ59469.1"/>
    <property type="molecule type" value="Genomic_DNA"/>
</dbReference>
<dbReference type="PANTHER" id="PTHR46007:SF8">
    <property type="entry name" value="C2H2-TYPE DOMAIN-CONTAINING PROTEIN"/>
    <property type="match status" value="1"/>
</dbReference>
<dbReference type="Proteomes" id="UP000030763">
    <property type="component" value="Unassembled WGS sequence"/>
</dbReference>
<dbReference type="OrthoDB" id="346917at2759"/>
<evidence type="ECO:0000313" key="2">
    <source>
        <dbReference type="EMBL" id="CDJ59469.1"/>
    </source>
</evidence>
<evidence type="ECO:0000256" key="1">
    <source>
        <dbReference type="SAM" id="MobiDB-lite"/>
    </source>
</evidence>
<sequence>MNESSNEKSSPSGAGGAVLSEASPVAEDAAAAAGTKKPQALRALWDNAPDAAASTCVSGSEGSLPSSNQQQQQQQQKLQRESQSSVHCADARPERPTAPGSGESAASRSEQQQQQQQQQPAVQHPSGLALHVATLKRPQGNKNDGSSACGAPTNPLSSDAISSVAAQQRHLGSSSSSCCSSTSIGGELRGLINALSSVDPAAGTGELQQLLQQLLAERDLYKAAFGAAKEELKDLECRQQQLTQALQQSEHERRQERMEQQLAAAAAADRQSGEASGPHETGLQWNGSSSTSSVAQQQLSDSNGNPASSTCSSAEGPYNWLHQLHACIASGTYPRPELLQKSVEQQQQLMRLAEGLQQERESYVEAVACLHSQLREAREDVSLYMSAHATHAADLTAESDEALRAADLWLQHALRVGAKCKYWGMGSVVHSQEAAAASAAASAKAPTLSRACDTETQSEAVSAAAAAALSAAEEPTPGVSVALASAASVYCVPEDSVGDDDGPAAAVAVGNSGATTAAELERLLWGQTGDGFAADRQQLQQHNRQRERNKRLLWFLE</sequence>
<reference evidence="2" key="1">
    <citation type="submission" date="2013-10" db="EMBL/GenBank/DDBJ databases">
        <title>Genomic analysis of the causative agents of coccidiosis in chickens.</title>
        <authorList>
            <person name="Reid A.J."/>
            <person name="Blake D."/>
            <person name="Billington K."/>
            <person name="Browne H."/>
            <person name="Dunn M."/>
            <person name="Hung S."/>
            <person name="Kawahara F."/>
            <person name="Miranda-Saavedra D."/>
            <person name="Mourier T."/>
            <person name="Nagra H."/>
            <person name="Otto T.D."/>
            <person name="Rawlings N."/>
            <person name="Sanchez A."/>
            <person name="Sanders M."/>
            <person name="Subramaniam C."/>
            <person name="Tay Y."/>
            <person name="Dear P."/>
            <person name="Doerig C."/>
            <person name="Gruber A."/>
            <person name="Parkinson J."/>
            <person name="Shirley M."/>
            <person name="Wan K.L."/>
            <person name="Berriman M."/>
            <person name="Tomley F."/>
            <person name="Pain A."/>
        </authorList>
    </citation>
    <scope>NUCLEOTIDE SEQUENCE [LARGE SCALE GENOMIC DNA]</scope>
    <source>
        <strain evidence="2">Weybridge</strain>
    </source>
</reference>
<dbReference type="GeneID" id="25336228"/>
<organism evidence="2 3">
    <name type="scientific">Eimeria maxima</name>
    <name type="common">Coccidian parasite</name>
    <dbReference type="NCBI Taxonomy" id="5804"/>
    <lineage>
        <taxon>Eukaryota</taxon>
        <taxon>Sar</taxon>
        <taxon>Alveolata</taxon>
        <taxon>Apicomplexa</taxon>
        <taxon>Conoidasida</taxon>
        <taxon>Coccidia</taxon>
        <taxon>Eucoccidiorida</taxon>
        <taxon>Eimeriorina</taxon>
        <taxon>Eimeriidae</taxon>
        <taxon>Eimeria</taxon>
    </lineage>
</organism>
<feature type="compositionally biased region" description="Low complexity" evidence="1">
    <location>
        <begin position="260"/>
        <end position="270"/>
    </location>
</feature>
<feature type="compositionally biased region" description="Polar residues" evidence="1">
    <location>
        <begin position="283"/>
        <end position="313"/>
    </location>
</feature>
<feature type="region of interest" description="Disordered" evidence="1">
    <location>
        <begin position="246"/>
        <end position="313"/>
    </location>
</feature>
<evidence type="ECO:0000313" key="3">
    <source>
        <dbReference type="Proteomes" id="UP000030763"/>
    </source>
</evidence>
<feature type="compositionally biased region" description="Polar residues" evidence="1">
    <location>
        <begin position="1"/>
        <end position="12"/>
    </location>
</feature>
<dbReference type="AlphaFoldDB" id="U6MAE8"/>
<dbReference type="VEuPathDB" id="ToxoDB:EMWEY_00022420"/>
<gene>
    <name evidence="2" type="ORF">EMWEY_00022420</name>
</gene>
<dbReference type="InterPro" id="IPR051647">
    <property type="entry name" value="Mediator_comp_sub12"/>
</dbReference>
<dbReference type="RefSeq" id="XP_013336117.1">
    <property type="nucleotide sequence ID" value="XM_013480663.1"/>
</dbReference>
<feature type="compositionally biased region" description="Basic and acidic residues" evidence="1">
    <location>
        <begin position="249"/>
        <end position="259"/>
    </location>
</feature>
<feature type="compositionally biased region" description="Low complexity" evidence="1">
    <location>
        <begin position="66"/>
        <end position="85"/>
    </location>
</feature>